<reference evidence="1 2" key="1">
    <citation type="submission" date="2015-06" db="EMBL/GenBank/DDBJ databases">
        <title>Genome sequencing of Thermotogales isolates from hydrothermal vents.</title>
        <authorList>
            <person name="Haverkamp T.H."/>
            <person name="Kublanov I.V."/>
            <person name="Nesbo C.L."/>
        </authorList>
    </citation>
    <scope>NUCLEOTIDE SEQUENCE [LARGE SCALE GENOMIC DNA]</scope>
    <source>
        <strain evidence="2">ik275mar</strain>
    </source>
</reference>
<evidence type="ECO:0000313" key="2">
    <source>
        <dbReference type="Proteomes" id="UP000242616"/>
    </source>
</evidence>
<protein>
    <recommendedName>
        <fullName evidence="3">DUF72 domain-containing protein</fullName>
    </recommendedName>
</protein>
<dbReference type="Proteomes" id="UP000242616">
    <property type="component" value="Unassembled WGS sequence"/>
</dbReference>
<dbReference type="PANTHER" id="PTHR30348">
    <property type="entry name" value="UNCHARACTERIZED PROTEIN YECE"/>
    <property type="match status" value="1"/>
</dbReference>
<evidence type="ECO:0008006" key="3">
    <source>
        <dbReference type="Google" id="ProtNLM"/>
    </source>
</evidence>
<proteinExistence type="predicted"/>
<dbReference type="InterPro" id="IPR002763">
    <property type="entry name" value="DUF72"/>
</dbReference>
<name>A0ABX3IGW0_9BACT</name>
<dbReference type="PANTHER" id="PTHR30348:SF13">
    <property type="entry name" value="UPF0759 PROTEIN YUNF"/>
    <property type="match status" value="1"/>
</dbReference>
<dbReference type="RefSeq" id="WP_077198214.1">
    <property type="nucleotide sequence ID" value="NZ_LBFC01000018.1"/>
</dbReference>
<dbReference type="SUPFAM" id="SSF117396">
    <property type="entry name" value="TM1631-like"/>
    <property type="match status" value="1"/>
</dbReference>
<gene>
    <name evidence="1" type="ORF">XJ44_04535</name>
</gene>
<comment type="caution">
    <text evidence="1">The sequence shown here is derived from an EMBL/GenBank/DDBJ whole genome shotgun (WGS) entry which is preliminary data.</text>
</comment>
<dbReference type="Pfam" id="PF01904">
    <property type="entry name" value="DUF72"/>
    <property type="match status" value="1"/>
</dbReference>
<sequence>MIYIGTSGFQFDDWIGTVYPKDIKKAQMLNYYVGKYTFNTVELNYTYYRMPKYKGIVSLLRKTPRNFVFSIKLHGGITHEKSLELVDKFLQETCEMENENRLIGYLAQFPFSFKKTPESERYLYKLSKKIKNLFVEFRHISWLDFKTKDFEIITIDQPQLKDFYPFKINANEKLYVRLHGRNKKWFEGDVKTRYNYNYKRKELLEIYEKIKDFEGEKYIYFNNCYRGYALLNAVEFREIIGGGKLEIF</sequence>
<dbReference type="InterPro" id="IPR036520">
    <property type="entry name" value="UPF0759_sf"/>
</dbReference>
<evidence type="ECO:0000313" key="1">
    <source>
        <dbReference type="EMBL" id="ONN27063.1"/>
    </source>
</evidence>
<keyword evidence="2" id="KW-1185">Reference proteome</keyword>
<accession>A0ABX3IGW0</accession>
<dbReference type="Gene3D" id="3.20.20.410">
    <property type="entry name" value="Protein of unknown function UPF0759"/>
    <property type="match status" value="1"/>
</dbReference>
<dbReference type="EMBL" id="LBFC01000018">
    <property type="protein sequence ID" value="ONN27063.1"/>
    <property type="molecule type" value="Genomic_DNA"/>
</dbReference>
<organism evidence="1 2">
    <name type="scientific">Thermosipho affectus</name>
    <dbReference type="NCBI Taxonomy" id="660294"/>
    <lineage>
        <taxon>Bacteria</taxon>
        <taxon>Thermotogati</taxon>
        <taxon>Thermotogota</taxon>
        <taxon>Thermotogae</taxon>
        <taxon>Thermotogales</taxon>
        <taxon>Fervidobacteriaceae</taxon>
        <taxon>Thermosipho</taxon>
    </lineage>
</organism>